<name>A0A8J7WBM3_9EURY</name>
<comment type="similarity">
    <text evidence="1 2">Belongs to the UPF0179 family.</text>
</comment>
<dbReference type="Pfam" id="PF03684">
    <property type="entry name" value="UPF0179"/>
    <property type="match status" value="1"/>
</dbReference>
<dbReference type="EMBL" id="JWHL01000018">
    <property type="protein sequence ID" value="MBR1369727.1"/>
    <property type="molecule type" value="Genomic_DNA"/>
</dbReference>
<evidence type="ECO:0000256" key="1">
    <source>
        <dbReference type="ARBA" id="ARBA00010824"/>
    </source>
</evidence>
<evidence type="ECO:0000313" key="4">
    <source>
        <dbReference type="Proteomes" id="UP000730161"/>
    </source>
</evidence>
<organism evidence="3 4">
    <name type="scientific">Methanocalculus chunghsingensis</name>
    <dbReference type="NCBI Taxonomy" id="156457"/>
    <lineage>
        <taxon>Archaea</taxon>
        <taxon>Methanobacteriati</taxon>
        <taxon>Methanobacteriota</taxon>
        <taxon>Stenosarchaea group</taxon>
        <taxon>Methanomicrobia</taxon>
        <taxon>Methanomicrobiales</taxon>
        <taxon>Methanocalculaceae</taxon>
        <taxon>Methanocalculus</taxon>
    </lineage>
</organism>
<dbReference type="PANTHER" id="PTHR40699">
    <property type="entry name" value="UPF0179 PROTEIN MJ1627"/>
    <property type="match status" value="1"/>
</dbReference>
<dbReference type="AlphaFoldDB" id="A0A8J7WBM3"/>
<sequence length="149" mass="16770">MTEAKNRVTLIGIKMAKPGEEFIYVGSVPACEGCKVRKACHNLIEGRRYRVETVRPTTHTCSVFEEGARVVEVIEAPVVALIAGEMAIMNSRIVFEYPCNREDCRSYDLCHPEGVNEKERYIITQILGNAPDECLRGKKNMKLVELLPL</sequence>
<dbReference type="HAMAP" id="MF_00498">
    <property type="entry name" value="UPF0179"/>
    <property type="match status" value="1"/>
</dbReference>
<reference evidence="3" key="1">
    <citation type="submission" date="2014-12" db="EMBL/GenBank/DDBJ databases">
        <authorList>
            <person name="Huang H.-H."/>
            <person name="Chen S.-C."/>
            <person name="Lai M.-C."/>
        </authorList>
    </citation>
    <scope>NUCLEOTIDE SEQUENCE</scope>
    <source>
        <strain evidence="3">K1F9705b</strain>
    </source>
</reference>
<dbReference type="PANTHER" id="PTHR40699:SF1">
    <property type="entry name" value="UPF0179 PROTEIN MJ1627"/>
    <property type="match status" value="1"/>
</dbReference>
<gene>
    <name evidence="3" type="ORF">RJ53_09675</name>
</gene>
<dbReference type="InterPro" id="IPR005369">
    <property type="entry name" value="UPF0179"/>
</dbReference>
<accession>A0A8J7WBM3</accession>
<keyword evidence="4" id="KW-1185">Reference proteome</keyword>
<dbReference type="OrthoDB" id="24613at2157"/>
<dbReference type="RefSeq" id="WP_211531471.1">
    <property type="nucleotide sequence ID" value="NZ_JWHL01000018.1"/>
</dbReference>
<comment type="caution">
    <text evidence="3">The sequence shown here is derived from an EMBL/GenBank/DDBJ whole genome shotgun (WGS) entry which is preliminary data.</text>
</comment>
<evidence type="ECO:0000313" key="3">
    <source>
        <dbReference type="EMBL" id="MBR1369727.1"/>
    </source>
</evidence>
<evidence type="ECO:0000256" key="2">
    <source>
        <dbReference type="HAMAP-Rule" id="MF_00498"/>
    </source>
</evidence>
<protein>
    <recommendedName>
        <fullName evidence="2">UPF0179 protein RJ53_09675</fullName>
    </recommendedName>
</protein>
<proteinExistence type="inferred from homology"/>
<dbReference type="Proteomes" id="UP000730161">
    <property type="component" value="Unassembled WGS sequence"/>
</dbReference>